<keyword evidence="4" id="KW-1185">Reference proteome</keyword>
<proteinExistence type="predicted"/>
<evidence type="ECO:0000313" key="3">
    <source>
        <dbReference type="EMBL" id="GKU95490.1"/>
    </source>
</evidence>
<reference evidence="3 4" key="1">
    <citation type="journal article" date="2021" name="Commun. Biol.">
        <title>The genome of Shorea leprosula (Dipterocarpaceae) highlights the ecological relevance of drought in aseasonal tropical rainforests.</title>
        <authorList>
            <person name="Ng K.K.S."/>
            <person name="Kobayashi M.J."/>
            <person name="Fawcett J.A."/>
            <person name="Hatakeyama M."/>
            <person name="Paape T."/>
            <person name="Ng C.H."/>
            <person name="Ang C.C."/>
            <person name="Tnah L.H."/>
            <person name="Lee C.T."/>
            <person name="Nishiyama T."/>
            <person name="Sese J."/>
            <person name="O'Brien M.J."/>
            <person name="Copetti D."/>
            <person name="Mohd Noor M.I."/>
            <person name="Ong R.C."/>
            <person name="Putra M."/>
            <person name="Sireger I.Z."/>
            <person name="Indrioko S."/>
            <person name="Kosugi Y."/>
            <person name="Izuno A."/>
            <person name="Isagi Y."/>
            <person name="Lee S.L."/>
            <person name="Shimizu K.K."/>
        </authorList>
    </citation>
    <scope>NUCLEOTIDE SEQUENCE [LARGE SCALE GENOMIC DNA]</scope>
    <source>
        <strain evidence="3">214</strain>
    </source>
</reference>
<comment type="caution">
    <text evidence="3">The sequence shown here is derived from an EMBL/GenBank/DDBJ whole genome shotgun (WGS) entry which is preliminary data.</text>
</comment>
<keyword evidence="2" id="KW-0472">Membrane</keyword>
<dbReference type="EMBL" id="BPVZ01000009">
    <property type="protein sequence ID" value="GKU95490.1"/>
    <property type="molecule type" value="Genomic_DNA"/>
</dbReference>
<feature type="transmembrane region" description="Helical" evidence="2">
    <location>
        <begin position="15"/>
        <end position="35"/>
    </location>
</feature>
<feature type="region of interest" description="Disordered" evidence="1">
    <location>
        <begin position="58"/>
        <end position="79"/>
    </location>
</feature>
<accession>A0AAV5I8M5</accession>
<evidence type="ECO:0000256" key="2">
    <source>
        <dbReference type="SAM" id="Phobius"/>
    </source>
</evidence>
<organism evidence="3 4">
    <name type="scientific">Rubroshorea leprosula</name>
    <dbReference type="NCBI Taxonomy" id="152421"/>
    <lineage>
        <taxon>Eukaryota</taxon>
        <taxon>Viridiplantae</taxon>
        <taxon>Streptophyta</taxon>
        <taxon>Embryophyta</taxon>
        <taxon>Tracheophyta</taxon>
        <taxon>Spermatophyta</taxon>
        <taxon>Magnoliopsida</taxon>
        <taxon>eudicotyledons</taxon>
        <taxon>Gunneridae</taxon>
        <taxon>Pentapetalae</taxon>
        <taxon>rosids</taxon>
        <taxon>malvids</taxon>
        <taxon>Malvales</taxon>
        <taxon>Dipterocarpaceae</taxon>
        <taxon>Rubroshorea</taxon>
    </lineage>
</organism>
<protein>
    <submittedName>
        <fullName evidence="3">Uncharacterized protein</fullName>
    </submittedName>
</protein>
<dbReference type="AlphaFoldDB" id="A0AAV5I8M5"/>
<dbReference type="Proteomes" id="UP001054252">
    <property type="component" value="Unassembled WGS sequence"/>
</dbReference>
<evidence type="ECO:0000313" key="4">
    <source>
        <dbReference type="Proteomes" id="UP001054252"/>
    </source>
</evidence>
<keyword evidence="2" id="KW-1133">Transmembrane helix</keyword>
<evidence type="ECO:0000256" key="1">
    <source>
        <dbReference type="SAM" id="MobiDB-lite"/>
    </source>
</evidence>
<keyword evidence="2" id="KW-0812">Transmembrane</keyword>
<gene>
    <name evidence="3" type="ORF">SLEP1_g8847</name>
</gene>
<sequence>MSSTQAPKSSKPTKLSRHFVFLINLSKILVSFFSLHHGRTKVAHFDFPFQAIGSRHTGYAANGHGRSGEDYPEPFPRQGGRATTKLMVNRSDDGGFIAICIQRKCRVNSL</sequence>
<name>A0AAV5I8M5_9ROSI</name>